<evidence type="ECO:0000256" key="4">
    <source>
        <dbReference type="ARBA" id="ARBA00022989"/>
    </source>
</evidence>
<dbReference type="Proteomes" id="UP000515728">
    <property type="component" value="Chromosome"/>
</dbReference>
<name>A0A7G7MSC6_9PSEU</name>
<evidence type="ECO:0000256" key="6">
    <source>
        <dbReference type="SAM" id="Phobius"/>
    </source>
</evidence>
<keyword evidence="9" id="KW-1185">Reference proteome</keyword>
<feature type="transmembrane region" description="Helical" evidence="6">
    <location>
        <begin position="639"/>
        <end position="659"/>
    </location>
</feature>
<feature type="transmembrane region" description="Helical" evidence="6">
    <location>
        <begin position="695"/>
        <end position="720"/>
    </location>
</feature>
<gene>
    <name evidence="8" type="ORF">H6H00_18420</name>
</gene>
<feature type="domain" description="Membrane transport protein MMPL" evidence="7">
    <location>
        <begin position="543"/>
        <end position="710"/>
    </location>
</feature>
<evidence type="ECO:0000256" key="2">
    <source>
        <dbReference type="ARBA" id="ARBA00022475"/>
    </source>
</evidence>
<comment type="subcellular location">
    <subcellularLocation>
        <location evidence="1">Cell membrane</location>
        <topology evidence="1">Multi-pass membrane protein</topology>
    </subcellularLocation>
</comment>
<evidence type="ECO:0000256" key="3">
    <source>
        <dbReference type="ARBA" id="ARBA00022692"/>
    </source>
</evidence>
<evidence type="ECO:0000313" key="9">
    <source>
        <dbReference type="Proteomes" id="UP000515728"/>
    </source>
</evidence>
<feature type="transmembrane region" description="Helical" evidence="6">
    <location>
        <begin position="302"/>
        <end position="323"/>
    </location>
</feature>
<evidence type="ECO:0000259" key="7">
    <source>
        <dbReference type="Pfam" id="PF03176"/>
    </source>
</evidence>
<reference evidence="8 9" key="1">
    <citation type="submission" date="2020-08" db="EMBL/GenBank/DDBJ databases">
        <authorList>
            <person name="Mo P."/>
        </authorList>
    </citation>
    <scope>NUCLEOTIDE SEQUENCE [LARGE SCALE GENOMIC DNA]</scope>
    <source>
        <strain evidence="8 9">CGMCC 4.1532</strain>
    </source>
</reference>
<feature type="transmembrane region" description="Helical" evidence="6">
    <location>
        <begin position="356"/>
        <end position="376"/>
    </location>
</feature>
<accession>A0A7G7MSC6</accession>
<feature type="transmembrane region" description="Helical" evidence="6">
    <location>
        <begin position="671"/>
        <end position="689"/>
    </location>
</feature>
<dbReference type="PANTHER" id="PTHR33406:SF13">
    <property type="entry name" value="MEMBRANE PROTEIN YDFJ"/>
    <property type="match status" value="1"/>
</dbReference>
<protein>
    <submittedName>
        <fullName evidence="8">MMPL family transporter</fullName>
    </submittedName>
</protein>
<dbReference type="PANTHER" id="PTHR33406">
    <property type="entry name" value="MEMBRANE PROTEIN MJ1562-RELATED"/>
    <property type="match status" value="1"/>
</dbReference>
<dbReference type="KEGG" id="ppel:H6H00_18420"/>
<organism evidence="8 9">
    <name type="scientific">Pseudonocardia petroleophila</name>
    <dbReference type="NCBI Taxonomy" id="37331"/>
    <lineage>
        <taxon>Bacteria</taxon>
        <taxon>Bacillati</taxon>
        <taxon>Actinomycetota</taxon>
        <taxon>Actinomycetes</taxon>
        <taxon>Pseudonocardiales</taxon>
        <taxon>Pseudonocardiaceae</taxon>
        <taxon>Pseudonocardia</taxon>
    </lineage>
</organism>
<feature type="transmembrane region" description="Helical" evidence="6">
    <location>
        <begin position="251"/>
        <end position="269"/>
    </location>
</feature>
<proteinExistence type="predicted"/>
<keyword evidence="3 6" id="KW-0812">Transmembrane</keyword>
<dbReference type="GO" id="GO:0005886">
    <property type="term" value="C:plasma membrane"/>
    <property type="evidence" value="ECO:0007669"/>
    <property type="project" value="UniProtKB-SubCell"/>
</dbReference>
<evidence type="ECO:0000256" key="5">
    <source>
        <dbReference type="ARBA" id="ARBA00023136"/>
    </source>
</evidence>
<evidence type="ECO:0000256" key="1">
    <source>
        <dbReference type="ARBA" id="ARBA00004651"/>
    </source>
</evidence>
<dbReference type="AlphaFoldDB" id="A0A7G7MSC6"/>
<sequence length="742" mass="76140">MLVVGLVGAVLLGLLRLRVDTGVNSVVVPDDPAAVALTEVGSSFGGDPVVVLLESAQPRQLLSGDALPALLKLEGQLARTPDVAAVYGPATVLNQVAGRAQELLAELSGYRDGVRAAAAERVTAEGGTDAAAQAAAAAAVAEFDQRYGTLIVQGLPGGLPTLRNDEFVNSVIFGDGGEPRPQWRFVVPEASAVAVLVRPRQNLDQAGVERLVADVRGAVTASGLDTERVTVSGVPAVAAALGDRVRTEVPLLGGIALLAVGAWFLAVRWTERRHRVLPLAATAVGTVITLGIFGWVDRPLSLGVIAFLPVLIGVGSDFTTYLTTGASRRLVLVVGAATAASFGALAVSPIPTVRDLGVTLAVGISVAVITGVAVTWRRSVPAAAEPEPAHTPAPRGSMRTRIVAGAAAVVLAGAGWFALADLPLRADLQSFAGGLSVVDDAEHVEDLLGSSGEFTILLSGGGAATPEALEWMRAAEEAVITVEGDRLRPIISPPGLLGFLGETPTDGQLTSALRLLPRYLTGSVINSDRSLAVITFGTRLDDAEQLLDLRESVRSVLPPPPAGMQVELTGLPMVAVGSYETISADRYLANVLGIVVAGLVLALGLRKRSDAALAVIAAALATGWGLAAVWVAGIGLTPVTIAIGSLTAAVGCEFTVLAAEAARRNDRSLHRAVLLAAAASATGYAVLMFSKLSVVAQFGLLLAVSVGVAMGSAVFVVWLARISGPAEPLNTVDRDRRLVGVK</sequence>
<dbReference type="Pfam" id="PF03176">
    <property type="entry name" value="MMPL"/>
    <property type="match status" value="1"/>
</dbReference>
<feature type="transmembrane region" description="Helical" evidence="6">
    <location>
        <begin position="587"/>
        <end position="605"/>
    </location>
</feature>
<dbReference type="InterPro" id="IPR004869">
    <property type="entry name" value="MMPL_dom"/>
</dbReference>
<feature type="transmembrane region" description="Helical" evidence="6">
    <location>
        <begin position="402"/>
        <end position="419"/>
    </location>
</feature>
<keyword evidence="5 6" id="KW-0472">Membrane</keyword>
<feature type="transmembrane region" description="Helical" evidence="6">
    <location>
        <begin position="330"/>
        <end position="350"/>
    </location>
</feature>
<dbReference type="InterPro" id="IPR050545">
    <property type="entry name" value="Mycobact_MmpL"/>
</dbReference>
<evidence type="ECO:0000313" key="8">
    <source>
        <dbReference type="EMBL" id="QNG55687.1"/>
    </source>
</evidence>
<keyword evidence="2" id="KW-1003">Cell membrane</keyword>
<dbReference type="SUPFAM" id="SSF82866">
    <property type="entry name" value="Multidrug efflux transporter AcrB transmembrane domain"/>
    <property type="match status" value="2"/>
</dbReference>
<dbReference type="EMBL" id="CP060131">
    <property type="protein sequence ID" value="QNG55687.1"/>
    <property type="molecule type" value="Genomic_DNA"/>
</dbReference>
<feature type="transmembrane region" description="Helical" evidence="6">
    <location>
        <begin position="276"/>
        <end position="296"/>
    </location>
</feature>
<feature type="transmembrane region" description="Helical" evidence="6">
    <location>
        <begin position="612"/>
        <end position="633"/>
    </location>
</feature>
<keyword evidence="4 6" id="KW-1133">Transmembrane helix</keyword>
<dbReference type="Gene3D" id="1.20.1640.10">
    <property type="entry name" value="Multidrug efflux transporter AcrB transmembrane domain"/>
    <property type="match status" value="2"/>
</dbReference>